<protein>
    <submittedName>
        <fullName evidence="1">Glyoxysomal processing protease, glyoxysomal</fullName>
    </submittedName>
</protein>
<dbReference type="Gene3D" id="2.40.10.10">
    <property type="entry name" value="Trypsin-like serine proteases"/>
    <property type="match status" value="2"/>
</dbReference>
<dbReference type="InterPro" id="IPR039245">
    <property type="entry name" value="TYSND1/DEG15"/>
</dbReference>
<dbReference type="FunFam" id="2.40.10.10:FF:000096">
    <property type="entry name" value="Glyoxysomal processing protease glyoxysomal"/>
    <property type="match status" value="1"/>
</dbReference>
<dbReference type="PANTHER" id="PTHR21004">
    <property type="entry name" value="SERINE PROTEASE-RELATED"/>
    <property type="match status" value="1"/>
</dbReference>
<dbReference type="PANTHER" id="PTHR21004:SF0">
    <property type="entry name" value="PEROXISOMAL LEADER PEPTIDE-PROCESSING PROTEASE"/>
    <property type="match status" value="1"/>
</dbReference>
<organism evidence="1 2">
    <name type="scientific">Apostasia shenzhenica</name>
    <dbReference type="NCBI Taxonomy" id="1088818"/>
    <lineage>
        <taxon>Eukaryota</taxon>
        <taxon>Viridiplantae</taxon>
        <taxon>Streptophyta</taxon>
        <taxon>Embryophyta</taxon>
        <taxon>Tracheophyta</taxon>
        <taxon>Spermatophyta</taxon>
        <taxon>Magnoliopsida</taxon>
        <taxon>Liliopsida</taxon>
        <taxon>Asparagales</taxon>
        <taxon>Orchidaceae</taxon>
        <taxon>Apostasioideae</taxon>
        <taxon>Apostasia</taxon>
    </lineage>
</organism>
<dbReference type="EMBL" id="KZ454055">
    <property type="protein sequence ID" value="PKA46691.1"/>
    <property type="molecule type" value="Genomic_DNA"/>
</dbReference>
<evidence type="ECO:0000313" key="1">
    <source>
        <dbReference type="EMBL" id="PKA46691.1"/>
    </source>
</evidence>
<keyword evidence="1" id="KW-0378">Hydrolase</keyword>
<accession>A0A2H9ZTR5</accession>
<proteinExistence type="predicted"/>
<reference evidence="1 2" key="1">
    <citation type="journal article" date="2017" name="Nature">
        <title>The Apostasia genome and the evolution of orchids.</title>
        <authorList>
            <person name="Zhang G.Q."/>
            <person name="Liu K.W."/>
            <person name="Li Z."/>
            <person name="Lohaus R."/>
            <person name="Hsiao Y.Y."/>
            <person name="Niu S.C."/>
            <person name="Wang J.Y."/>
            <person name="Lin Y.C."/>
            <person name="Xu Q."/>
            <person name="Chen L.J."/>
            <person name="Yoshida K."/>
            <person name="Fujiwara S."/>
            <person name="Wang Z.W."/>
            <person name="Zhang Y.Q."/>
            <person name="Mitsuda N."/>
            <person name="Wang M."/>
            <person name="Liu G.H."/>
            <person name="Pecoraro L."/>
            <person name="Huang H.X."/>
            <person name="Xiao X.J."/>
            <person name="Lin M."/>
            <person name="Wu X.Y."/>
            <person name="Wu W.L."/>
            <person name="Chen Y.Y."/>
            <person name="Chang S.B."/>
            <person name="Sakamoto S."/>
            <person name="Ohme-Takagi M."/>
            <person name="Yagi M."/>
            <person name="Zeng S.J."/>
            <person name="Shen C.Y."/>
            <person name="Yeh C.M."/>
            <person name="Luo Y.B."/>
            <person name="Tsai W.C."/>
            <person name="Van de Peer Y."/>
            <person name="Liu Z.J."/>
        </authorList>
    </citation>
    <scope>NUCLEOTIDE SEQUENCE [LARGE SCALE GENOMIC DNA]</scope>
    <source>
        <strain evidence="2">cv. Shenzhen</strain>
        <tissue evidence="1">Stem</tissue>
    </source>
</reference>
<dbReference type="Proteomes" id="UP000236161">
    <property type="component" value="Unassembled WGS sequence"/>
</dbReference>
<name>A0A2H9ZTR5_9ASPA</name>
<dbReference type="STRING" id="1088818.A0A2H9ZTR5"/>
<dbReference type="GO" id="GO:0004252">
    <property type="term" value="F:serine-type endopeptidase activity"/>
    <property type="evidence" value="ECO:0007669"/>
    <property type="project" value="InterPro"/>
</dbReference>
<dbReference type="Pfam" id="PF13365">
    <property type="entry name" value="Trypsin_2"/>
    <property type="match status" value="1"/>
</dbReference>
<sequence>MKLESRITNCELVDSAMDKDKEATSYRSNDCGPGDCLHRSPMSSSCSSSSLEKASSSVVLIAGSNGFWASGVVLNKSGLILTNAHILEPWRFGRASVLTPNERVTSSSFELYRVPSQRQETLAELETGTHLRSKSRSSAGGHRKSLLSLSYQSLKKLSVRVDYLEQQMWYNAQAIYVSKGPLDVALLQLESTPSHLCPITYELRCPPEGSVVHVVGHGLLGPRSNIASSISSGVLSNVVQIAGLLGIYGSNKIKNKSLSLPVMLQTTAAVHPGASGGAVINSDGHMIGLVTSNARYGGGTIIAHLNFSIPCAALEPIFKFSDNQDSSIFQILDEPNELLSSVWALVPPPSAKTQPESGRKNNNEGKGFRFSQFLAEKNAEIASLKELHHLKKINLPSKI</sequence>
<gene>
    <name evidence="1" type="primary">DEG15</name>
    <name evidence="1" type="ORF">AXF42_Ash019674</name>
</gene>
<dbReference type="InterPro" id="IPR009003">
    <property type="entry name" value="Peptidase_S1_PA"/>
</dbReference>
<keyword evidence="2" id="KW-1185">Reference proteome</keyword>
<evidence type="ECO:0000313" key="2">
    <source>
        <dbReference type="Proteomes" id="UP000236161"/>
    </source>
</evidence>
<dbReference type="GO" id="GO:0005777">
    <property type="term" value="C:peroxisome"/>
    <property type="evidence" value="ECO:0007669"/>
    <property type="project" value="InterPro"/>
</dbReference>
<dbReference type="InterPro" id="IPR043504">
    <property type="entry name" value="Peptidase_S1_PA_chymotrypsin"/>
</dbReference>
<dbReference type="SUPFAM" id="SSF50494">
    <property type="entry name" value="Trypsin-like serine proteases"/>
    <property type="match status" value="1"/>
</dbReference>
<dbReference type="OrthoDB" id="17845at2759"/>
<keyword evidence="1" id="KW-0645">Protease</keyword>
<dbReference type="GO" id="GO:0016485">
    <property type="term" value="P:protein processing"/>
    <property type="evidence" value="ECO:0007669"/>
    <property type="project" value="InterPro"/>
</dbReference>
<dbReference type="AlphaFoldDB" id="A0A2H9ZTR5"/>